<dbReference type="AlphaFoldDB" id="A0A2P5HS34"/>
<accession>A0A2P5HS34</accession>
<name>A0A2P5HS34_DIAHE</name>
<comment type="caution">
    <text evidence="1">The sequence shown here is derived from an EMBL/GenBank/DDBJ whole genome shotgun (WGS) entry which is preliminary data.</text>
</comment>
<dbReference type="Proteomes" id="UP000094444">
    <property type="component" value="Unassembled WGS sequence"/>
</dbReference>
<sequence>MFCCLLPAACSRSWLIGELNELISVTRVRSAPGTRSNATTWASILQARTQPHPFSFLAELGQFSSASDGMKMVVARDWIDRLQQDHGVGDSVAHHAQQEDLGQAVKRQGQAAVLRSSPDELAHTRLNSKAPPGAWYHLVLTVSTNQFS</sequence>
<keyword evidence="2" id="KW-1185">Reference proteome</keyword>
<proteinExistence type="predicted"/>
<dbReference type="EMBL" id="MAVT02000868">
    <property type="protein sequence ID" value="POS73068.1"/>
    <property type="molecule type" value="Genomic_DNA"/>
</dbReference>
<gene>
    <name evidence="1" type="ORF">DHEL01_v208537</name>
</gene>
<reference evidence="1" key="1">
    <citation type="submission" date="2017-09" db="EMBL/GenBank/DDBJ databases">
        <title>Polyketide synthases of a Diaporthe helianthi virulent isolate.</title>
        <authorList>
            <person name="Baroncelli R."/>
        </authorList>
    </citation>
    <scope>NUCLEOTIDE SEQUENCE [LARGE SCALE GENOMIC DNA]</scope>
    <source>
        <strain evidence="1">7/96</strain>
    </source>
</reference>
<evidence type="ECO:0000313" key="2">
    <source>
        <dbReference type="Proteomes" id="UP000094444"/>
    </source>
</evidence>
<organism evidence="1 2">
    <name type="scientific">Diaporthe helianthi</name>
    <dbReference type="NCBI Taxonomy" id="158607"/>
    <lineage>
        <taxon>Eukaryota</taxon>
        <taxon>Fungi</taxon>
        <taxon>Dikarya</taxon>
        <taxon>Ascomycota</taxon>
        <taxon>Pezizomycotina</taxon>
        <taxon>Sordariomycetes</taxon>
        <taxon>Sordariomycetidae</taxon>
        <taxon>Diaporthales</taxon>
        <taxon>Diaporthaceae</taxon>
        <taxon>Diaporthe</taxon>
    </lineage>
</organism>
<dbReference type="InParanoid" id="A0A2P5HS34"/>
<protein>
    <submittedName>
        <fullName evidence="1">Uncharacterized protein</fullName>
    </submittedName>
</protein>
<evidence type="ECO:0000313" key="1">
    <source>
        <dbReference type="EMBL" id="POS73068.1"/>
    </source>
</evidence>